<dbReference type="PANTHER" id="PTHR12585">
    <property type="entry name" value="SCC1 / RAD21 FAMILY MEMBER"/>
    <property type="match status" value="1"/>
</dbReference>
<dbReference type="Gene3D" id="1.10.10.580">
    <property type="entry name" value="Structural maintenance of chromosome 1. Chain E"/>
    <property type="match status" value="1"/>
</dbReference>
<keyword evidence="3" id="KW-0539">Nucleus</keyword>
<keyword evidence="8" id="KW-1185">Reference proteome</keyword>
<evidence type="ECO:0000259" key="6">
    <source>
        <dbReference type="Pfam" id="PF04825"/>
    </source>
</evidence>
<dbReference type="GO" id="GO:0003682">
    <property type="term" value="F:chromatin binding"/>
    <property type="evidence" value="ECO:0007669"/>
    <property type="project" value="TreeGrafter"/>
</dbReference>
<dbReference type="Pfam" id="PF04824">
    <property type="entry name" value="Rad21_Rec8"/>
    <property type="match status" value="1"/>
</dbReference>
<evidence type="ECO:0000256" key="2">
    <source>
        <dbReference type="ARBA" id="ARBA00009870"/>
    </source>
</evidence>
<evidence type="ECO:0000259" key="5">
    <source>
        <dbReference type="Pfam" id="PF04824"/>
    </source>
</evidence>
<proteinExistence type="inferred from homology"/>
<dbReference type="InterPro" id="IPR006909">
    <property type="entry name" value="Rad21/Rec8_C_eu"/>
</dbReference>
<comment type="similarity">
    <text evidence="2">Belongs to the rad21 family.</text>
</comment>
<dbReference type="Proteomes" id="UP001205105">
    <property type="component" value="Unassembled WGS sequence"/>
</dbReference>
<gene>
    <name evidence="7" type="ORF">COHA_009260</name>
</gene>
<dbReference type="InterPro" id="IPR023093">
    <property type="entry name" value="ScpA-like_C"/>
</dbReference>
<dbReference type="InterPro" id="IPR039781">
    <property type="entry name" value="Rad21/Rec8-like"/>
</dbReference>
<feature type="region of interest" description="Disordered" evidence="4">
    <location>
        <begin position="226"/>
        <end position="302"/>
    </location>
</feature>
<evidence type="ECO:0000313" key="7">
    <source>
        <dbReference type="EMBL" id="KAI7836928.1"/>
    </source>
</evidence>
<accession>A0AAD5H0U3</accession>
<dbReference type="GO" id="GO:0005634">
    <property type="term" value="C:nucleus"/>
    <property type="evidence" value="ECO:0007669"/>
    <property type="project" value="UniProtKB-SubCell"/>
</dbReference>
<feature type="region of interest" description="Disordered" evidence="4">
    <location>
        <begin position="593"/>
        <end position="621"/>
    </location>
</feature>
<feature type="compositionally biased region" description="Acidic residues" evidence="4">
    <location>
        <begin position="593"/>
        <end position="606"/>
    </location>
</feature>
<reference evidence="7" key="1">
    <citation type="submission" date="2020-11" db="EMBL/GenBank/DDBJ databases">
        <title>Chlorella ohadii genome sequencing and assembly.</title>
        <authorList>
            <person name="Murik O."/>
            <person name="Treves H."/>
            <person name="Kedem I."/>
            <person name="Shotland Y."/>
            <person name="Kaplan A."/>
        </authorList>
    </citation>
    <scope>NUCLEOTIDE SEQUENCE</scope>
    <source>
        <strain evidence="7">1</strain>
    </source>
</reference>
<dbReference type="PANTHER" id="PTHR12585:SF69">
    <property type="entry name" value="FI11703P"/>
    <property type="match status" value="1"/>
</dbReference>
<dbReference type="GO" id="GO:0007062">
    <property type="term" value="P:sister chromatid cohesion"/>
    <property type="evidence" value="ECO:0007669"/>
    <property type="project" value="InterPro"/>
</dbReference>
<evidence type="ECO:0000313" key="8">
    <source>
        <dbReference type="Proteomes" id="UP001205105"/>
    </source>
</evidence>
<evidence type="ECO:0000256" key="3">
    <source>
        <dbReference type="ARBA" id="ARBA00023242"/>
    </source>
</evidence>
<dbReference type="EMBL" id="JADXDR010000170">
    <property type="protein sequence ID" value="KAI7836928.1"/>
    <property type="molecule type" value="Genomic_DNA"/>
</dbReference>
<evidence type="ECO:0000256" key="1">
    <source>
        <dbReference type="ARBA" id="ARBA00004123"/>
    </source>
</evidence>
<dbReference type="AlphaFoldDB" id="A0AAD5H0U3"/>
<feature type="domain" description="Rad21/Rec8-like protein C-terminal eukaryotic" evidence="5">
    <location>
        <begin position="688"/>
        <end position="735"/>
    </location>
</feature>
<evidence type="ECO:0000256" key="4">
    <source>
        <dbReference type="SAM" id="MobiDB-lite"/>
    </source>
</evidence>
<comment type="caution">
    <text evidence="7">The sequence shown here is derived from an EMBL/GenBank/DDBJ whole genome shotgun (WGS) entry which is preliminary data.</text>
</comment>
<organism evidence="7 8">
    <name type="scientific">Chlorella ohadii</name>
    <dbReference type="NCBI Taxonomy" id="2649997"/>
    <lineage>
        <taxon>Eukaryota</taxon>
        <taxon>Viridiplantae</taxon>
        <taxon>Chlorophyta</taxon>
        <taxon>core chlorophytes</taxon>
        <taxon>Trebouxiophyceae</taxon>
        <taxon>Chlorellales</taxon>
        <taxon>Chlorellaceae</taxon>
        <taxon>Chlorella clade</taxon>
        <taxon>Chlorella</taxon>
    </lineage>
</organism>
<protein>
    <submittedName>
        <fullName evidence="7">Uncharacterized protein</fullName>
    </submittedName>
</protein>
<name>A0AAD5H0U3_9CHLO</name>
<sequence>MFWSHDLLGKKTALAAVWVAAHGKKLNKGSIMKVNIAEACDKVIDPEAPHALRLQAILVGGIVFVHAKQQYFLLEDVQEMLVGAAAAGGDCWFCWCCGEAAGEAAAAKVTLGGEKRAAREEAITLPLNGDLALLNLGDLSIAFRHRRTALTPSATPSPLTRIGGGSEAAAAEGAGFGGGLLLGQGQEEIALSLDGLPRHDLELLDQPETFAVPDIDLPGMDFFGGPAPGDALPDDLLPVPSGLLGEAAPADLQGVDQPPASQTPQSSGERSGSLGGGAAPKTKPRRRGGKKRSKPTVDDLDTLQIRGRDYRDWMNERGDILVARPQRALGAAGAAGAAGAKSALVVAPATAAAMPGGAWPEELLVGAGRMWNEGLFMRHAVLPKAEGARPQKGKKGGKGQEEEEDVLEEQERYLDEMAAGGRGTLLADDGLGFAGGEAGFGAPAFMDGGYLDVGMDGYGGYAEEAALGGDGAGPSNQFARRAALRAPSGDEESEEEFDVETERLRAALNSTQGMGEPFYLGLTPGSAPDMGGAAAGLGGRRKRGSSALRRDSESQGVLSEKSSERRGGSRLSDLLEDAPLSGAELGAMLPAVGEEEELEEEEEEGSEGASAKRRRSGEASGNGLSQFELLEASGPTQEVGGFAAGGAGPAAGDHLTKATLAFVNLMRQRFDAAESQLEGGEEEEAPAELSLDSMTERLGRLDAAKAFYAALVARSHGFLQLEQEEPYGDITLRRGQYL</sequence>
<dbReference type="Pfam" id="PF04825">
    <property type="entry name" value="Rad21_Rec8_N"/>
    <property type="match status" value="1"/>
</dbReference>
<dbReference type="SUPFAM" id="SSF46785">
    <property type="entry name" value="Winged helix' DNA-binding domain"/>
    <property type="match status" value="1"/>
</dbReference>
<feature type="domain" description="Rad21/Rec8-like protein N-terminal" evidence="6">
    <location>
        <begin position="1"/>
        <end position="82"/>
    </location>
</feature>
<dbReference type="GO" id="GO:0008278">
    <property type="term" value="C:cohesin complex"/>
    <property type="evidence" value="ECO:0007669"/>
    <property type="project" value="InterPro"/>
</dbReference>
<feature type="compositionally biased region" description="Basic residues" evidence="4">
    <location>
        <begin position="282"/>
        <end position="294"/>
    </location>
</feature>
<dbReference type="InterPro" id="IPR006910">
    <property type="entry name" value="Rad21_Rec8_N"/>
</dbReference>
<feature type="region of interest" description="Disordered" evidence="4">
    <location>
        <begin position="386"/>
        <end position="405"/>
    </location>
</feature>
<feature type="region of interest" description="Disordered" evidence="4">
    <location>
        <begin position="530"/>
        <end position="572"/>
    </location>
</feature>
<comment type="subcellular location">
    <subcellularLocation>
        <location evidence="1">Nucleus</location>
    </subcellularLocation>
</comment>
<dbReference type="GO" id="GO:1990414">
    <property type="term" value="P:replication-born double-strand break repair via sister chromatid exchange"/>
    <property type="evidence" value="ECO:0007669"/>
    <property type="project" value="TreeGrafter"/>
</dbReference>
<dbReference type="InterPro" id="IPR036390">
    <property type="entry name" value="WH_DNA-bd_sf"/>
</dbReference>